<name>A0AAW2QFE8_SESRA</name>
<dbReference type="PANTHER" id="PTHR35046">
    <property type="entry name" value="ZINC KNUCKLE (CCHC-TYPE) FAMILY PROTEIN"/>
    <property type="match status" value="1"/>
</dbReference>
<dbReference type="InterPro" id="IPR036397">
    <property type="entry name" value="RNaseH_sf"/>
</dbReference>
<dbReference type="GO" id="GO:0003676">
    <property type="term" value="F:nucleic acid binding"/>
    <property type="evidence" value="ECO:0007669"/>
    <property type="project" value="InterPro"/>
</dbReference>
<dbReference type="Gene3D" id="3.30.420.10">
    <property type="entry name" value="Ribonuclease H-like superfamily/Ribonuclease H"/>
    <property type="match status" value="1"/>
</dbReference>
<accession>A0AAW2QFE8</accession>
<dbReference type="PANTHER" id="PTHR35046:SF26">
    <property type="entry name" value="RNA-DIRECTED DNA POLYMERASE"/>
    <property type="match status" value="1"/>
</dbReference>
<proteinExistence type="predicted"/>
<dbReference type="Pfam" id="PF17921">
    <property type="entry name" value="Integrase_H2C2"/>
    <property type="match status" value="1"/>
</dbReference>
<reference evidence="2" key="1">
    <citation type="submission" date="2020-06" db="EMBL/GenBank/DDBJ databases">
        <authorList>
            <person name="Li T."/>
            <person name="Hu X."/>
            <person name="Zhang T."/>
            <person name="Song X."/>
            <person name="Zhang H."/>
            <person name="Dai N."/>
            <person name="Sheng W."/>
            <person name="Hou X."/>
            <person name="Wei L."/>
        </authorList>
    </citation>
    <scope>NUCLEOTIDE SEQUENCE</scope>
    <source>
        <strain evidence="2">G02</strain>
        <tissue evidence="2">Leaf</tissue>
    </source>
</reference>
<dbReference type="AlphaFoldDB" id="A0AAW2QFE8"/>
<feature type="domain" description="Integrase zinc-binding" evidence="1">
    <location>
        <begin position="2"/>
        <end position="51"/>
    </location>
</feature>
<reference evidence="2" key="2">
    <citation type="journal article" date="2024" name="Plant">
        <title>Genomic evolution and insights into agronomic trait innovations of Sesamum species.</title>
        <authorList>
            <person name="Miao H."/>
            <person name="Wang L."/>
            <person name="Qu L."/>
            <person name="Liu H."/>
            <person name="Sun Y."/>
            <person name="Le M."/>
            <person name="Wang Q."/>
            <person name="Wei S."/>
            <person name="Zheng Y."/>
            <person name="Lin W."/>
            <person name="Duan Y."/>
            <person name="Cao H."/>
            <person name="Xiong S."/>
            <person name="Wang X."/>
            <person name="Wei L."/>
            <person name="Li C."/>
            <person name="Ma Q."/>
            <person name="Ju M."/>
            <person name="Zhao R."/>
            <person name="Li G."/>
            <person name="Mu C."/>
            <person name="Tian Q."/>
            <person name="Mei H."/>
            <person name="Zhang T."/>
            <person name="Gao T."/>
            <person name="Zhang H."/>
        </authorList>
    </citation>
    <scope>NUCLEOTIDE SEQUENCE</scope>
    <source>
        <strain evidence="2">G02</strain>
    </source>
</reference>
<dbReference type="SUPFAM" id="SSF53098">
    <property type="entry name" value="Ribonuclease H-like"/>
    <property type="match status" value="1"/>
</dbReference>
<organism evidence="2">
    <name type="scientific">Sesamum radiatum</name>
    <name type="common">Black benniseed</name>
    <dbReference type="NCBI Taxonomy" id="300843"/>
    <lineage>
        <taxon>Eukaryota</taxon>
        <taxon>Viridiplantae</taxon>
        <taxon>Streptophyta</taxon>
        <taxon>Embryophyta</taxon>
        <taxon>Tracheophyta</taxon>
        <taxon>Spermatophyta</taxon>
        <taxon>Magnoliopsida</taxon>
        <taxon>eudicotyledons</taxon>
        <taxon>Gunneridae</taxon>
        <taxon>Pentapetalae</taxon>
        <taxon>asterids</taxon>
        <taxon>lamiids</taxon>
        <taxon>Lamiales</taxon>
        <taxon>Pedaliaceae</taxon>
        <taxon>Sesamum</taxon>
    </lineage>
</organism>
<dbReference type="InterPro" id="IPR012337">
    <property type="entry name" value="RNaseH-like_sf"/>
</dbReference>
<dbReference type="InterPro" id="IPR041588">
    <property type="entry name" value="Integrase_H2C2"/>
</dbReference>
<evidence type="ECO:0000259" key="1">
    <source>
        <dbReference type="Pfam" id="PF17921"/>
    </source>
</evidence>
<evidence type="ECO:0000313" key="2">
    <source>
        <dbReference type="EMBL" id="KAL0366302.1"/>
    </source>
</evidence>
<comment type="caution">
    <text evidence="2">The sequence shown here is derived from an EMBL/GenBank/DDBJ whole genome shotgun (WGS) entry which is preliminary data.</text>
</comment>
<gene>
    <name evidence="2" type="ORF">Sradi_3520300</name>
</gene>
<protein>
    <submittedName>
        <fullName evidence="2">Transposon Ty3-G Gag-Pol polyprotein</fullName>
    </submittedName>
</protein>
<dbReference type="EMBL" id="JACGWJ010000015">
    <property type="protein sequence ID" value="KAL0366302.1"/>
    <property type="molecule type" value="Genomic_DNA"/>
</dbReference>
<sequence length="108" mass="12373">MLSEFHSSSLEGHSSAQTTYARLAASFYWPKMLLDVKSFVKRCVPCQQSKYSTEKPLETLQPLPIPQRVWEDISMDFITHLPLVGGKTVIWVVVDRLSKYCHFIALTL</sequence>
<dbReference type="Gene3D" id="1.10.340.70">
    <property type="match status" value="1"/>
</dbReference>